<feature type="signal peptide" evidence="3">
    <location>
        <begin position="1"/>
        <end position="23"/>
    </location>
</feature>
<accession>A0A8T1XK87</accession>
<evidence type="ECO:0008006" key="6">
    <source>
        <dbReference type="Google" id="ProtNLM"/>
    </source>
</evidence>
<keyword evidence="2" id="KW-1133">Transmembrane helix</keyword>
<evidence type="ECO:0000256" key="2">
    <source>
        <dbReference type="SAM" id="Phobius"/>
    </source>
</evidence>
<proteinExistence type="predicted"/>
<evidence type="ECO:0000256" key="3">
    <source>
        <dbReference type="SAM" id="SignalP"/>
    </source>
</evidence>
<evidence type="ECO:0000313" key="5">
    <source>
        <dbReference type="Proteomes" id="UP000694240"/>
    </source>
</evidence>
<keyword evidence="3" id="KW-0732">Signal</keyword>
<feature type="compositionally biased region" description="Gly residues" evidence="1">
    <location>
        <begin position="89"/>
        <end position="100"/>
    </location>
</feature>
<sequence>MMMMMKFGFIIVALLVVTGEISTEEVSPAIEPEPSSSLPQSETEMPPSLSSPSDSEMSPSPTMSDDNDYPSSSQFTDSSDLNYLDSTRTGGGENGGGGKKTGIVVGAISAASMVGFSGYLLKKRRENIRRSRYGYASTEFF</sequence>
<name>A0A8T1XK87_9BRAS</name>
<dbReference type="PANTHER" id="PTHR36721:SF8">
    <property type="entry name" value="EARLY NODULIN-20-LIKE"/>
    <property type="match status" value="1"/>
</dbReference>
<keyword evidence="2" id="KW-0472">Membrane</keyword>
<gene>
    <name evidence="4" type="ORF">ISN45_Aa08g024590</name>
</gene>
<feature type="region of interest" description="Disordered" evidence="1">
    <location>
        <begin position="24"/>
        <end position="102"/>
    </location>
</feature>
<comment type="caution">
    <text evidence="4">The sequence shown here is derived from an EMBL/GenBank/DDBJ whole genome shotgun (WGS) entry which is preliminary data.</text>
</comment>
<keyword evidence="5" id="KW-1185">Reference proteome</keyword>
<dbReference type="Proteomes" id="UP000694240">
    <property type="component" value="Chromosome 13"/>
</dbReference>
<protein>
    <recommendedName>
        <fullName evidence="6">Transmembrane protein</fullName>
    </recommendedName>
</protein>
<evidence type="ECO:0000256" key="1">
    <source>
        <dbReference type="SAM" id="MobiDB-lite"/>
    </source>
</evidence>
<evidence type="ECO:0000313" key="4">
    <source>
        <dbReference type="EMBL" id="KAG7534966.1"/>
    </source>
</evidence>
<feature type="transmembrane region" description="Helical" evidence="2">
    <location>
        <begin position="103"/>
        <end position="121"/>
    </location>
</feature>
<feature type="chain" id="PRO_5035878704" description="Transmembrane protein" evidence="3">
    <location>
        <begin position="24"/>
        <end position="141"/>
    </location>
</feature>
<keyword evidence="2" id="KW-0812">Transmembrane</keyword>
<feature type="compositionally biased region" description="Polar residues" evidence="1">
    <location>
        <begin position="69"/>
        <end position="88"/>
    </location>
</feature>
<dbReference type="AlphaFoldDB" id="A0A8T1XK87"/>
<feature type="compositionally biased region" description="Low complexity" evidence="1">
    <location>
        <begin position="32"/>
        <end position="64"/>
    </location>
</feature>
<dbReference type="EMBL" id="JAEFBK010000013">
    <property type="protein sequence ID" value="KAG7534966.1"/>
    <property type="molecule type" value="Genomic_DNA"/>
</dbReference>
<reference evidence="4 5" key="1">
    <citation type="submission" date="2020-12" db="EMBL/GenBank/DDBJ databases">
        <title>Concerted genomic and epigenomic changes stabilize Arabidopsis allopolyploids.</title>
        <authorList>
            <person name="Chen Z."/>
        </authorList>
    </citation>
    <scope>NUCLEOTIDE SEQUENCE [LARGE SCALE GENOMIC DNA]</scope>
    <source>
        <strain evidence="4">Allo738</strain>
        <tissue evidence="4">Leaf</tissue>
    </source>
</reference>
<dbReference type="PANTHER" id="PTHR36721">
    <property type="entry name" value="PROLINE-RICH FAMILY PROTEIN"/>
    <property type="match status" value="1"/>
</dbReference>
<organism evidence="4 5">
    <name type="scientific">Arabidopsis thaliana x Arabidopsis arenosa</name>
    <dbReference type="NCBI Taxonomy" id="1240361"/>
    <lineage>
        <taxon>Eukaryota</taxon>
        <taxon>Viridiplantae</taxon>
        <taxon>Streptophyta</taxon>
        <taxon>Embryophyta</taxon>
        <taxon>Tracheophyta</taxon>
        <taxon>Spermatophyta</taxon>
        <taxon>Magnoliopsida</taxon>
        <taxon>eudicotyledons</taxon>
        <taxon>Gunneridae</taxon>
        <taxon>Pentapetalae</taxon>
        <taxon>rosids</taxon>
        <taxon>malvids</taxon>
        <taxon>Brassicales</taxon>
        <taxon>Brassicaceae</taxon>
        <taxon>Camelineae</taxon>
        <taxon>Arabidopsis</taxon>
    </lineage>
</organism>